<evidence type="ECO:0000313" key="7">
    <source>
        <dbReference type="EMBL" id="CAD7006415.1"/>
    </source>
</evidence>
<evidence type="ECO:0000256" key="3">
    <source>
        <dbReference type="ARBA" id="ARBA00022741"/>
    </source>
</evidence>
<organism evidence="7 8">
    <name type="scientific">Ceratitis capitata</name>
    <name type="common">Mediterranean fruit fly</name>
    <name type="synonym">Tephritis capitata</name>
    <dbReference type="NCBI Taxonomy" id="7213"/>
    <lineage>
        <taxon>Eukaryota</taxon>
        <taxon>Metazoa</taxon>
        <taxon>Ecdysozoa</taxon>
        <taxon>Arthropoda</taxon>
        <taxon>Hexapoda</taxon>
        <taxon>Insecta</taxon>
        <taxon>Pterygota</taxon>
        <taxon>Neoptera</taxon>
        <taxon>Endopterygota</taxon>
        <taxon>Diptera</taxon>
        <taxon>Brachycera</taxon>
        <taxon>Muscomorpha</taxon>
        <taxon>Tephritoidea</taxon>
        <taxon>Tephritidae</taxon>
        <taxon>Ceratitis</taxon>
        <taxon>Ceratitis</taxon>
    </lineage>
</organism>
<evidence type="ECO:0000256" key="1">
    <source>
        <dbReference type="ARBA" id="ARBA00022527"/>
    </source>
</evidence>
<evidence type="ECO:0000256" key="5">
    <source>
        <dbReference type="ARBA" id="ARBA00022840"/>
    </source>
</evidence>
<keyword evidence="4" id="KW-0418">Kinase</keyword>
<dbReference type="GO" id="GO:0004674">
    <property type="term" value="F:protein serine/threonine kinase activity"/>
    <property type="evidence" value="ECO:0007669"/>
    <property type="project" value="UniProtKB-KW"/>
</dbReference>
<accession>A0A811V7I7</accession>
<reference evidence="7" key="1">
    <citation type="submission" date="2020-11" db="EMBL/GenBank/DDBJ databases">
        <authorList>
            <person name="Whitehead M."/>
        </authorList>
    </citation>
    <scope>NUCLEOTIDE SEQUENCE</scope>
    <source>
        <strain evidence="7">EGII</strain>
    </source>
</reference>
<dbReference type="AlphaFoldDB" id="A0A811V7I7"/>
<gene>
    <name evidence="7" type="ORF">CCAP1982_LOCUS14735</name>
</gene>
<dbReference type="PROSITE" id="PS50011">
    <property type="entry name" value="PROTEIN_KINASE_DOM"/>
    <property type="match status" value="1"/>
</dbReference>
<sequence length="169" mass="19300">MQKTKNNPTRQQQWQYYCIVFGSSSRSSSSSSSSSKKIQIHSRVLEAIQQSPFLVGMHYAFQTDSKLYLILDYVSGGELFTHLYTAEHFSVPTVRIYIAEVVLALEHLHKLEIIRAGATGHDLAADCGLWAYSPMNCSLAPRLLQLSNNKFSSRHFTSHTKSIRFYRRH</sequence>
<keyword evidence="8" id="KW-1185">Reference proteome</keyword>
<comment type="caution">
    <text evidence="7">The sequence shown here is derived from an EMBL/GenBank/DDBJ whole genome shotgun (WGS) entry which is preliminary data.</text>
</comment>
<dbReference type="SUPFAM" id="SSF56112">
    <property type="entry name" value="Protein kinase-like (PK-like)"/>
    <property type="match status" value="1"/>
</dbReference>
<dbReference type="PANTHER" id="PTHR24351">
    <property type="entry name" value="RIBOSOMAL PROTEIN S6 KINASE"/>
    <property type="match status" value="1"/>
</dbReference>
<name>A0A811V7I7_CERCA</name>
<keyword evidence="2" id="KW-0808">Transferase</keyword>
<evidence type="ECO:0000313" key="8">
    <source>
        <dbReference type="Proteomes" id="UP000606786"/>
    </source>
</evidence>
<dbReference type="Gene3D" id="1.10.510.10">
    <property type="entry name" value="Transferase(Phosphotransferase) domain 1"/>
    <property type="match status" value="1"/>
</dbReference>
<dbReference type="InterPro" id="IPR000719">
    <property type="entry name" value="Prot_kinase_dom"/>
</dbReference>
<dbReference type="GO" id="GO:0005524">
    <property type="term" value="F:ATP binding"/>
    <property type="evidence" value="ECO:0007669"/>
    <property type="project" value="UniProtKB-KW"/>
</dbReference>
<dbReference type="Gene3D" id="3.30.200.20">
    <property type="entry name" value="Phosphorylase Kinase, domain 1"/>
    <property type="match status" value="1"/>
</dbReference>
<protein>
    <submittedName>
        <fullName evidence="7">(Mediterranean fruit fly) hypothetical protein</fullName>
    </submittedName>
</protein>
<dbReference type="Proteomes" id="UP000606786">
    <property type="component" value="Unassembled WGS sequence"/>
</dbReference>
<proteinExistence type="predicted"/>
<dbReference type="EMBL" id="CAJHJT010000034">
    <property type="protein sequence ID" value="CAD7006415.1"/>
    <property type="molecule type" value="Genomic_DNA"/>
</dbReference>
<evidence type="ECO:0000256" key="4">
    <source>
        <dbReference type="ARBA" id="ARBA00022777"/>
    </source>
</evidence>
<keyword evidence="5" id="KW-0067">ATP-binding</keyword>
<dbReference type="SMART" id="SM00220">
    <property type="entry name" value="S_TKc"/>
    <property type="match status" value="1"/>
</dbReference>
<feature type="domain" description="Protein kinase" evidence="6">
    <location>
        <begin position="1"/>
        <end position="169"/>
    </location>
</feature>
<evidence type="ECO:0000259" key="6">
    <source>
        <dbReference type="PROSITE" id="PS50011"/>
    </source>
</evidence>
<keyword evidence="1" id="KW-0723">Serine/threonine-protein kinase</keyword>
<dbReference type="InterPro" id="IPR011009">
    <property type="entry name" value="Kinase-like_dom_sf"/>
</dbReference>
<dbReference type="Pfam" id="PF00069">
    <property type="entry name" value="Pkinase"/>
    <property type="match status" value="1"/>
</dbReference>
<evidence type="ECO:0000256" key="2">
    <source>
        <dbReference type="ARBA" id="ARBA00022679"/>
    </source>
</evidence>
<keyword evidence="3" id="KW-0547">Nucleotide-binding</keyword>